<evidence type="ECO:0000313" key="2">
    <source>
        <dbReference type="Proteomes" id="UP000273119"/>
    </source>
</evidence>
<proteinExistence type="predicted"/>
<evidence type="ECO:0008006" key="3">
    <source>
        <dbReference type="Google" id="ProtNLM"/>
    </source>
</evidence>
<evidence type="ECO:0000313" key="1">
    <source>
        <dbReference type="EMBL" id="RKW69583.1"/>
    </source>
</evidence>
<gene>
    <name evidence="1" type="ORF">DWQ67_12370</name>
</gene>
<dbReference type="InterPro" id="IPR016181">
    <property type="entry name" value="Acyl_CoA_acyltransferase"/>
</dbReference>
<dbReference type="Proteomes" id="UP000273119">
    <property type="component" value="Unassembled WGS sequence"/>
</dbReference>
<dbReference type="EMBL" id="QQXL01000008">
    <property type="protein sequence ID" value="RKW69583.1"/>
    <property type="molecule type" value="Genomic_DNA"/>
</dbReference>
<dbReference type="SUPFAM" id="SSF55729">
    <property type="entry name" value="Acyl-CoA N-acyltransferases (Nat)"/>
    <property type="match status" value="1"/>
</dbReference>
<sequence length="124" mass="12748">MSQSPQSAETLPAGVRIRPLTPQDVRGAIAVKNRGWHDAYSAWLSAEALAGMDANFERTVAGWTAALEEGRLLPSWVAIGPDDAVVGLGSGGPVEVTAERAGRLAGDSAGAVARGARMVRAAQA</sequence>
<reference evidence="1 2" key="1">
    <citation type="submission" date="2018-07" db="EMBL/GenBank/DDBJ databases">
        <title>Arthrobacter sp. nov., isolated from raw cow's milk with high bacterial count.</title>
        <authorList>
            <person name="Hahne J."/>
            <person name="Isele D."/>
            <person name="Lipski A."/>
        </authorList>
    </citation>
    <scope>NUCLEOTIDE SEQUENCE [LARGE SCALE GENOMIC DNA]</scope>
    <source>
        <strain evidence="1 2">JZ R-183</strain>
    </source>
</reference>
<dbReference type="Gene3D" id="3.40.630.30">
    <property type="match status" value="1"/>
</dbReference>
<keyword evidence="2" id="KW-1185">Reference proteome</keyword>
<dbReference type="RefSeq" id="WP_121485913.1">
    <property type="nucleotide sequence ID" value="NZ_QQXL01000008.1"/>
</dbReference>
<name>A0A496PGH3_9MICC</name>
<protein>
    <recommendedName>
        <fullName evidence="3">GNAT family N-acetyltransferase</fullName>
    </recommendedName>
</protein>
<comment type="caution">
    <text evidence="1">The sequence shown here is derived from an EMBL/GenBank/DDBJ whole genome shotgun (WGS) entry which is preliminary data.</text>
</comment>
<organism evidence="1 2">
    <name type="scientific">Galactobacter caseinivorans</name>
    <dbReference type="NCBI Taxonomy" id="2676123"/>
    <lineage>
        <taxon>Bacteria</taxon>
        <taxon>Bacillati</taxon>
        <taxon>Actinomycetota</taxon>
        <taxon>Actinomycetes</taxon>
        <taxon>Micrococcales</taxon>
        <taxon>Micrococcaceae</taxon>
        <taxon>Galactobacter</taxon>
    </lineage>
</organism>
<accession>A0A496PGH3</accession>
<dbReference type="AlphaFoldDB" id="A0A496PGH3"/>